<dbReference type="InterPro" id="IPR036436">
    <property type="entry name" value="Disintegrin_dom_sf"/>
</dbReference>
<dbReference type="SUPFAM" id="SSF57196">
    <property type="entry name" value="EGF/Laminin"/>
    <property type="match status" value="1"/>
</dbReference>
<dbReference type="GO" id="GO:0004222">
    <property type="term" value="F:metalloendopeptidase activity"/>
    <property type="evidence" value="ECO:0007669"/>
    <property type="project" value="InterPro"/>
</dbReference>
<feature type="disulfide bond" evidence="14">
    <location>
        <begin position="1505"/>
        <end position="1532"/>
    </location>
</feature>
<keyword evidence="5 16" id="KW-0245">EGF-like domain</keyword>
<dbReference type="SUPFAM" id="SSF57552">
    <property type="entry name" value="Blood coagulation inhibitor (disintegrin)"/>
    <property type="match status" value="1"/>
</dbReference>
<accession>A0AA35T7E7</accession>
<dbReference type="SUPFAM" id="SSF55486">
    <property type="entry name" value="Metalloproteases ('zincins'), catalytic domain"/>
    <property type="match status" value="1"/>
</dbReference>
<evidence type="ECO:0000256" key="15">
    <source>
        <dbReference type="PROSITE-ProRule" id="PRU00068"/>
    </source>
</evidence>
<dbReference type="GO" id="GO:0016020">
    <property type="term" value="C:membrane"/>
    <property type="evidence" value="ECO:0007669"/>
    <property type="project" value="UniProtKB-SubCell"/>
</dbReference>
<keyword evidence="17" id="KW-0479">Metal-binding</keyword>
<dbReference type="Gene3D" id="2.10.25.10">
    <property type="entry name" value="Laminin"/>
    <property type="match status" value="10"/>
</dbReference>
<keyword evidence="24" id="KW-1185">Reference proteome</keyword>
<evidence type="ECO:0000256" key="6">
    <source>
        <dbReference type="ARBA" id="ARBA00022692"/>
    </source>
</evidence>
<feature type="domain" description="CUB" evidence="19">
    <location>
        <begin position="723"/>
        <end position="851"/>
    </location>
</feature>
<dbReference type="Pfam" id="PF01562">
    <property type="entry name" value="Pep_M12B_propep"/>
    <property type="match status" value="1"/>
</dbReference>
<feature type="binding site" evidence="17">
    <location>
        <position position="339"/>
    </location>
    <ligand>
        <name>Zn(2+)</name>
        <dbReference type="ChEBI" id="CHEBI:29105"/>
        <note>catalytic</note>
    </ligand>
</feature>
<keyword evidence="7 18" id="KW-0732">Signal</keyword>
<keyword evidence="10" id="KW-1133">Transmembrane helix</keyword>
<comment type="caution">
    <text evidence="23">The sequence shown here is derived from an EMBL/GenBank/DDBJ whole genome shotgun (WGS) entry which is preliminary data.</text>
</comment>
<evidence type="ECO:0000256" key="17">
    <source>
        <dbReference type="PROSITE-ProRule" id="PRU00276"/>
    </source>
</evidence>
<feature type="disulfide bond" evidence="14">
    <location>
        <begin position="1088"/>
        <end position="1115"/>
    </location>
</feature>
<dbReference type="FunFam" id="2.10.25.10:FF:000240">
    <property type="entry name" value="Vitamin K-dependent protein S"/>
    <property type="match status" value="5"/>
</dbReference>
<evidence type="ECO:0000256" key="16">
    <source>
        <dbReference type="PROSITE-ProRule" id="PRU00076"/>
    </source>
</evidence>
<evidence type="ECO:0000256" key="14">
    <source>
        <dbReference type="PROSITE-ProRule" id="PRU00059"/>
    </source>
</evidence>
<dbReference type="InterPro" id="IPR001762">
    <property type="entry name" value="Disintegrin_dom"/>
</dbReference>
<dbReference type="Pfam" id="PF14670">
    <property type="entry name" value="FXa_inhibition"/>
    <property type="match status" value="4"/>
</dbReference>
<dbReference type="SMART" id="SM00179">
    <property type="entry name" value="EGF_CA"/>
    <property type="match status" value="9"/>
</dbReference>
<dbReference type="CDD" id="cd00041">
    <property type="entry name" value="CUB"/>
    <property type="match status" value="4"/>
</dbReference>
<dbReference type="Proteomes" id="UP001174909">
    <property type="component" value="Unassembled WGS sequence"/>
</dbReference>
<evidence type="ECO:0000259" key="21">
    <source>
        <dbReference type="PROSITE" id="PS50214"/>
    </source>
</evidence>
<feature type="active site" evidence="17">
    <location>
        <position position="336"/>
    </location>
</feature>
<dbReference type="PROSITE" id="PS00010">
    <property type="entry name" value="ASX_HYDROXYL"/>
    <property type="match status" value="6"/>
</dbReference>
<feature type="signal peptide" evidence="18">
    <location>
        <begin position="1"/>
        <end position="18"/>
    </location>
</feature>
<keyword evidence="8" id="KW-0677">Repeat</keyword>
<dbReference type="SMART" id="SM00181">
    <property type="entry name" value="EGF"/>
    <property type="match status" value="10"/>
</dbReference>
<dbReference type="Gene3D" id="2.60.120.290">
    <property type="entry name" value="Spermadhesin, CUB domain"/>
    <property type="match status" value="4"/>
</dbReference>
<dbReference type="CDD" id="cd00054">
    <property type="entry name" value="EGF_CA"/>
    <property type="match status" value="1"/>
</dbReference>
<evidence type="ECO:0000256" key="11">
    <source>
        <dbReference type="ARBA" id="ARBA00023136"/>
    </source>
</evidence>
<dbReference type="FunFam" id="4.10.70.10:FF:000003">
    <property type="entry name" value="Disintegrin and metalloproteinase domain-containing protein 17"/>
    <property type="match status" value="1"/>
</dbReference>
<evidence type="ECO:0000256" key="2">
    <source>
        <dbReference type="ARBA" id="ARBA00004498"/>
    </source>
</evidence>
<evidence type="ECO:0000256" key="12">
    <source>
        <dbReference type="ARBA" id="ARBA00023157"/>
    </source>
</evidence>
<feature type="binding site" evidence="17">
    <location>
        <position position="335"/>
    </location>
    <ligand>
        <name>Zn(2+)</name>
        <dbReference type="ChEBI" id="CHEBI:29105"/>
        <note>catalytic</note>
    </ligand>
</feature>
<name>A0AA35T7E7_GEOBA</name>
<dbReference type="PROSITE" id="PS50026">
    <property type="entry name" value="EGF_3"/>
    <property type="match status" value="5"/>
</dbReference>
<evidence type="ECO:0000256" key="18">
    <source>
        <dbReference type="SAM" id="SignalP"/>
    </source>
</evidence>
<dbReference type="Pfam" id="PF07645">
    <property type="entry name" value="EGF_CA"/>
    <property type="match status" value="2"/>
</dbReference>
<feature type="chain" id="PRO_5041423005" evidence="18">
    <location>
        <begin position="19"/>
        <end position="1630"/>
    </location>
</feature>
<evidence type="ECO:0000313" key="24">
    <source>
        <dbReference type="Proteomes" id="UP001174909"/>
    </source>
</evidence>
<evidence type="ECO:0000256" key="1">
    <source>
        <dbReference type="ARBA" id="ARBA00004167"/>
    </source>
</evidence>
<evidence type="ECO:0000256" key="5">
    <source>
        <dbReference type="ARBA" id="ARBA00022536"/>
    </source>
</evidence>
<evidence type="ECO:0000256" key="9">
    <source>
        <dbReference type="ARBA" id="ARBA00022837"/>
    </source>
</evidence>
<dbReference type="Pfam" id="PF01421">
    <property type="entry name" value="Reprolysin"/>
    <property type="match status" value="1"/>
</dbReference>
<sequence>MRSIILSGFLLLLAVCAAKDILLHAETVSDFETVFPEVIQGSRHVRSANTEEADKEMIVRIKKENENLTLHLLLNDKLAPNFTSISYDEDGNEIITTGKANCYYQGKVEEHPKWVVVMNTCGGLKGFFGDMNNKSEYFRLAPVSKSATTLDEPHKLIAETQTEEDSGTCGTEDHSDSDTIADHLESLASDIERVRRQSPTGDYIVEMAIINDNRQYNYHGRNLSATVQNALDVVNAADLLYRRLRVRVVVVHVITWTSGDRISIVADPQTLLDRMRSFKRSVSQPHDAMMLITGQDLSGSTVGIAYLNTMCGSASVGVVQDARRSTSSAASTFAHELGHVLNLQHDTSGCSCSDRSGRCVMAAVSGFPAPELWSSCSTSQLRSSLTRASNNLGRCLENEPLTTIGDPVCGNGIREGDEVCDCGSPQECDDPCCNPRTCRPRDGAQCTKGECCSSTCQYKAYGTRCRSSSGQCDIEEYCSGESSECPVDVYRQDGTTCNSNQAYCFSGVCQTYDDQCQYHFGTDMGVSQCYTSYNPQGSVFGNCGHTTTDYIPCSQSDAMCGQLFCDPGNYQQRVSGVRVTIVTVGVFANGQRRDCQGFTTQPGTDMLSPGLVKDGTKCRDGQLCYNQRCTQVSAIPGIRACPQANGRVCSGRGVCNNRGQCSCNVGFIGSACQTSSGGPSVNECENGQHNCDQGCVDTEESFFCTCNSGFTLASDGRTCNIDCGGSLTTASGSFSSPGYPNSYPAEGVQCEWTIEIPNTRGTVEFTIDDSVFGINGNPNGNPPCATDHIEFFDGTSSNSASLEKICGLATFYPQGLQPIVTSSSRAKVVFTGSNLARPASRVGVRVTYRTVSSQQNECQVNNGGCAHICRDTAQSFECSCRAGYILGSDRRSCTDVNECSSNNGGCEHNCQNTQGSFRCTCNSGFTLNSDQRRCTGQWTHARTLALRTYIERSHLIVDIDECTRGTDNCAQRCTNTPGSFTCSCNAGYRLASNRLSCNDINECSESSDNCAQRCTNTIGSFTCSCNAGYTLSSDRRTCNDINECTAGSHNCEQRCTNTAGSFTCSCNSGFTLAVDGRSCIEDSTEPLCGGRLTASSGSFQTPGWPTSYPNDNFQCEWIIDIPNNRASIEFRIDTSAFGINGRSPCATDNIQFFDGTGNGGNSLEKICGLMSFNGFTDLITTTGSEARVVFMGTTNYRSASRVGVKVDYRTISAPTTPSVNECLQNNGGCSQICTDTVDSFRCSCNSGYTLASDGSTCADVNECATNNGGCQQNCFNFLGSFTCWCNRGYRLDRDRRTCNDVNECLEGLDNCDQVCVNTRGSYTCSCNNGFTLDANQRTCNEDATQPPEGSCGGRLTAFSGSFQSPGWPTAYPQNNFQCEWIIDLPDDNAVIEFRTDESAYGINGRLPCTRDFIEFFDGADSSSRSLHKTCQYFVPPVIRTSSSRARVVFAGTVNSNRPAGRVGVRVTYQTISSPRQAPAAPTDSTITTVNLREPITNFSSIGNLCGGELTGASGSFQTDGWPNSYRQENFQCEWIIRLPNSGARIEFTIDNSAFGINGRPPCTSDHIEFFDGTNSNANSLQKICGFERLYNGQLPHVTTTSSTAKVVFTGTEISSRPASRVGVRVTYHTV</sequence>
<dbReference type="InterPro" id="IPR026823">
    <property type="entry name" value="cEGF"/>
</dbReference>
<dbReference type="InterPro" id="IPR035914">
    <property type="entry name" value="Sperma_CUB_dom_sf"/>
</dbReference>
<dbReference type="SMART" id="SM00042">
    <property type="entry name" value="CUB"/>
    <property type="match status" value="4"/>
</dbReference>
<feature type="domain" description="EGF-like" evidence="20">
    <location>
        <begin position="895"/>
        <end position="935"/>
    </location>
</feature>
<dbReference type="InterPro" id="IPR001881">
    <property type="entry name" value="EGF-like_Ca-bd_dom"/>
</dbReference>
<dbReference type="PANTHER" id="PTHR11905">
    <property type="entry name" value="ADAM A DISINTEGRIN AND METALLOPROTEASE DOMAIN"/>
    <property type="match status" value="1"/>
</dbReference>
<keyword evidence="9" id="KW-0106">Calcium</keyword>
<dbReference type="InterPro" id="IPR049883">
    <property type="entry name" value="NOTCH1_EGF-like"/>
</dbReference>
<evidence type="ECO:0000256" key="3">
    <source>
        <dbReference type="ARBA" id="ARBA00022525"/>
    </source>
</evidence>
<keyword evidence="3" id="KW-0964">Secreted</keyword>
<feature type="disulfide bond" evidence="14">
    <location>
        <begin position="1351"/>
        <end position="1378"/>
    </location>
</feature>
<feature type="domain" description="EGF-like" evidence="20">
    <location>
        <begin position="1300"/>
        <end position="1340"/>
    </location>
</feature>
<comment type="caution">
    <text evidence="16">Lacks conserved residue(s) required for the propagation of feature annotation.</text>
</comment>
<dbReference type="FunFam" id="2.10.25.10:FF:000010">
    <property type="entry name" value="Pro-epidermal growth factor"/>
    <property type="match status" value="2"/>
</dbReference>
<dbReference type="SMART" id="SM00050">
    <property type="entry name" value="DISIN"/>
    <property type="match status" value="1"/>
</dbReference>
<keyword evidence="11" id="KW-0472">Membrane</keyword>
<dbReference type="Gene3D" id="4.10.70.10">
    <property type="entry name" value="Disintegrin domain"/>
    <property type="match status" value="1"/>
</dbReference>
<reference evidence="23" key="1">
    <citation type="submission" date="2023-03" db="EMBL/GenBank/DDBJ databases">
        <authorList>
            <person name="Steffen K."/>
            <person name="Cardenas P."/>
        </authorList>
    </citation>
    <scope>NUCLEOTIDE SEQUENCE</scope>
</reference>
<comment type="subcellular location">
    <subcellularLocation>
        <location evidence="1">Membrane</location>
        <topology evidence="1">Single-pass membrane protein</topology>
    </subcellularLocation>
    <subcellularLocation>
        <location evidence="2">Secreted</location>
        <location evidence="2">Extracellular space</location>
        <location evidence="2">Extracellular matrix</location>
    </subcellularLocation>
</comment>
<dbReference type="SUPFAM" id="SSF57184">
    <property type="entry name" value="Growth factor receptor domain"/>
    <property type="match status" value="3"/>
</dbReference>
<feature type="domain" description="EGF-like" evidence="20">
    <location>
        <begin position="637"/>
        <end position="673"/>
    </location>
</feature>
<dbReference type="InterPro" id="IPR006586">
    <property type="entry name" value="ADAM_Cys-rich"/>
</dbReference>
<dbReference type="GO" id="GO:0005509">
    <property type="term" value="F:calcium ion binding"/>
    <property type="evidence" value="ECO:0007669"/>
    <property type="project" value="InterPro"/>
</dbReference>
<feature type="disulfide bond" evidence="16">
    <location>
        <begin position="663"/>
        <end position="672"/>
    </location>
</feature>
<dbReference type="PROSITE" id="PS01187">
    <property type="entry name" value="EGF_CA"/>
    <property type="match status" value="3"/>
</dbReference>
<dbReference type="InterPro" id="IPR002870">
    <property type="entry name" value="Peptidase_M12B_N"/>
</dbReference>
<feature type="binding site" evidence="17">
    <location>
        <position position="345"/>
    </location>
    <ligand>
        <name>Zn(2+)</name>
        <dbReference type="ChEBI" id="CHEBI:29105"/>
        <note>catalytic</note>
    </ligand>
</feature>
<dbReference type="Pfam" id="PF12662">
    <property type="entry name" value="cEGF"/>
    <property type="match status" value="3"/>
</dbReference>
<dbReference type="PROSITE" id="PS50215">
    <property type="entry name" value="ADAM_MEPRO"/>
    <property type="match status" value="1"/>
</dbReference>
<dbReference type="CDD" id="cd04269">
    <property type="entry name" value="ZnMc_adamalysin_II_like"/>
    <property type="match status" value="1"/>
</dbReference>
<dbReference type="PROSITE" id="PS01186">
    <property type="entry name" value="EGF_2"/>
    <property type="match status" value="10"/>
</dbReference>
<evidence type="ECO:0000256" key="8">
    <source>
        <dbReference type="ARBA" id="ARBA00022737"/>
    </source>
</evidence>
<dbReference type="InterPro" id="IPR000742">
    <property type="entry name" value="EGF"/>
</dbReference>
<evidence type="ECO:0000313" key="23">
    <source>
        <dbReference type="EMBL" id="CAI8042363.1"/>
    </source>
</evidence>
<organism evidence="23 24">
    <name type="scientific">Geodia barretti</name>
    <name type="common">Barrett's horny sponge</name>
    <dbReference type="NCBI Taxonomy" id="519541"/>
    <lineage>
        <taxon>Eukaryota</taxon>
        <taxon>Metazoa</taxon>
        <taxon>Porifera</taxon>
        <taxon>Demospongiae</taxon>
        <taxon>Heteroscleromorpha</taxon>
        <taxon>Tetractinellida</taxon>
        <taxon>Astrophorina</taxon>
        <taxon>Geodiidae</taxon>
        <taxon>Geodia</taxon>
    </lineage>
</organism>
<keyword evidence="17" id="KW-0862">Zinc</keyword>
<evidence type="ECO:0000259" key="19">
    <source>
        <dbReference type="PROSITE" id="PS01180"/>
    </source>
</evidence>
<keyword evidence="4" id="KW-0272">Extracellular matrix</keyword>
<feature type="disulfide bond" evidence="14">
    <location>
        <begin position="723"/>
        <end position="750"/>
    </location>
</feature>
<evidence type="ECO:0000256" key="10">
    <source>
        <dbReference type="ARBA" id="ARBA00022989"/>
    </source>
</evidence>
<feature type="domain" description="Disintegrin" evidence="21">
    <location>
        <begin position="406"/>
        <end position="493"/>
    </location>
</feature>
<dbReference type="InterPro" id="IPR018097">
    <property type="entry name" value="EGF_Ca-bd_CS"/>
</dbReference>
<evidence type="ECO:0000259" key="22">
    <source>
        <dbReference type="PROSITE" id="PS50215"/>
    </source>
</evidence>
<feature type="domain" description="CUB" evidence="19">
    <location>
        <begin position="1088"/>
        <end position="1211"/>
    </location>
</feature>
<dbReference type="Gene3D" id="3.40.390.10">
    <property type="entry name" value="Collagenase (Catalytic Domain)"/>
    <property type="match status" value="1"/>
</dbReference>
<keyword evidence="13" id="KW-0325">Glycoprotein</keyword>
<evidence type="ECO:0000256" key="4">
    <source>
        <dbReference type="ARBA" id="ARBA00022530"/>
    </source>
</evidence>
<feature type="domain" description="Peptidase M12B" evidence="22">
    <location>
        <begin position="203"/>
        <end position="400"/>
    </location>
</feature>
<feature type="disulfide bond" evidence="15">
    <location>
        <begin position="465"/>
        <end position="485"/>
    </location>
</feature>
<dbReference type="PROSITE" id="PS50214">
    <property type="entry name" value="DISINTEGRIN_2"/>
    <property type="match status" value="1"/>
</dbReference>
<dbReference type="GO" id="GO:0006508">
    <property type="term" value="P:proteolysis"/>
    <property type="evidence" value="ECO:0007669"/>
    <property type="project" value="InterPro"/>
</dbReference>
<dbReference type="InterPro" id="IPR024079">
    <property type="entry name" value="MetalloPept_cat_dom_sf"/>
</dbReference>
<feature type="domain" description="EGF-like" evidence="20">
    <location>
        <begin position="999"/>
        <end position="1039"/>
    </location>
</feature>
<dbReference type="EMBL" id="CASHTH010003260">
    <property type="protein sequence ID" value="CAI8042363.1"/>
    <property type="molecule type" value="Genomic_DNA"/>
</dbReference>
<feature type="domain" description="EGF-like" evidence="20">
    <location>
        <begin position="958"/>
        <end position="998"/>
    </location>
</feature>
<evidence type="ECO:0000256" key="7">
    <source>
        <dbReference type="ARBA" id="ARBA00022729"/>
    </source>
</evidence>
<dbReference type="InterPro" id="IPR034027">
    <property type="entry name" value="Reprolysin_adamalysin"/>
</dbReference>
<feature type="domain" description="CUB" evidence="19">
    <location>
        <begin position="1351"/>
        <end position="1471"/>
    </location>
</feature>
<dbReference type="InterPro" id="IPR001590">
    <property type="entry name" value="Peptidase_M12B"/>
</dbReference>
<dbReference type="SMART" id="SM00608">
    <property type="entry name" value="ACR"/>
    <property type="match status" value="1"/>
</dbReference>
<evidence type="ECO:0000256" key="13">
    <source>
        <dbReference type="ARBA" id="ARBA00023180"/>
    </source>
</evidence>
<dbReference type="InterPro" id="IPR000859">
    <property type="entry name" value="CUB_dom"/>
</dbReference>
<protein>
    <submittedName>
        <fullName evidence="23">Disintegrin and metalloproteinase domain-containing protein 12</fullName>
    </submittedName>
</protein>
<keyword evidence="6" id="KW-0812">Transmembrane</keyword>
<dbReference type="SUPFAM" id="SSF49854">
    <property type="entry name" value="Spermadhesin, CUB domain"/>
    <property type="match status" value="4"/>
</dbReference>
<evidence type="ECO:0000259" key="20">
    <source>
        <dbReference type="PROSITE" id="PS50026"/>
    </source>
</evidence>
<dbReference type="PANTHER" id="PTHR11905:SF159">
    <property type="entry name" value="ADAM METALLOPROTEASE"/>
    <property type="match status" value="1"/>
</dbReference>
<dbReference type="Pfam" id="PF00431">
    <property type="entry name" value="CUB"/>
    <property type="match status" value="4"/>
</dbReference>
<dbReference type="FunFam" id="3.40.390.10:FF:000002">
    <property type="entry name" value="Disintegrin and metalloproteinase domain-containing protein 22"/>
    <property type="match status" value="1"/>
</dbReference>
<dbReference type="Pfam" id="PF00200">
    <property type="entry name" value="Disintegrin"/>
    <property type="match status" value="1"/>
</dbReference>
<dbReference type="PROSITE" id="PS00022">
    <property type="entry name" value="EGF_1"/>
    <property type="match status" value="1"/>
</dbReference>
<dbReference type="InterPro" id="IPR009030">
    <property type="entry name" value="Growth_fac_rcpt_cys_sf"/>
</dbReference>
<dbReference type="InterPro" id="IPR000152">
    <property type="entry name" value="EGF-type_Asp/Asn_hydroxyl_site"/>
</dbReference>
<gene>
    <name evidence="23" type="ORF">GBAR_LOCUS23542</name>
</gene>
<dbReference type="FunFam" id="2.10.25.10:FF:000008">
    <property type="entry name" value="Signal peptide, CUB domain, EGF-like 2"/>
    <property type="match status" value="1"/>
</dbReference>
<dbReference type="PROSITE" id="PS01180">
    <property type="entry name" value="CUB"/>
    <property type="match status" value="4"/>
</dbReference>
<feature type="domain" description="CUB" evidence="19">
    <location>
        <begin position="1505"/>
        <end position="1630"/>
    </location>
</feature>
<keyword evidence="12 16" id="KW-1015">Disulfide bond</keyword>
<proteinExistence type="predicted"/>